<proteinExistence type="predicted"/>
<accession>A0ABR1JS61</accession>
<dbReference type="EMBL" id="JBANRG010000007">
    <property type="protein sequence ID" value="KAK7464747.1"/>
    <property type="molecule type" value="Genomic_DNA"/>
</dbReference>
<dbReference type="Gene3D" id="3.40.630.30">
    <property type="match status" value="1"/>
</dbReference>
<dbReference type="InterPro" id="IPR052523">
    <property type="entry name" value="Trichothecene_AcTrans"/>
</dbReference>
<name>A0ABR1JS61_9AGAR</name>
<dbReference type="Pfam" id="PF13508">
    <property type="entry name" value="Acetyltransf_7"/>
    <property type="match status" value="1"/>
</dbReference>
<sequence length="224" mass="24564">MAYTLRQLSSSAATDAEIDAVVKCLDAAFAEDHFTLVCIGGKPTSNGQVEADLDLMYDWNKAPVIAALLAGEVHVAETFDHGISGAAVWFGPGQDLFGSEDQRDTALVPLLDKLSLELSQWLETDFLPRYKNFTDNAFGSNTKTNSWHLQCIGTIPEERGKGIATALIDVIRAKKGDVKMVLETETAENLKFYNKNGFEVKGEASFRGLHEGANFNMWALVSRE</sequence>
<dbReference type="PANTHER" id="PTHR42791:SF1">
    <property type="entry name" value="N-ACETYLTRANSFERASE DOMAIN-CONTAINING PROTEIN"/>
    <property type="match status" value="1"/>
</dbReference>
<dbReference type="InterPro" id="IPR016181">
    <property type="entry name" value="Acyl_CoA_acyltransferase"/>
</dbReference>
<dbReference type="InterPro" id="IPR000182">
    <property type="entry name" value="GNAT_dom"/>
</dbReference>
<evidence type="ECO:0000259" key="1">
    <source>
        <dbReference type="Pfam" id="PF13508"/>
    </source>
</evidence>
<evidence type="ECO:0000313" key="2">
    <source>
        <dbReference type="EMBL" id="KAK7464747.1"/>
    </source>
</evidence>
<reference evidence="2 3" key="1">
    <citation type="submission" date="2024-01" db="EMBL/GenBank/DDBJ databases">
        <title>A draft genome for the cacao thread blight pathogen Marasmiellus scandens.</title>
        <authorList>
            <person name="Baruah I.K."/>
            <person name="Leung J."/>
            <person name="Bukari Y."/>
            <person name="Amoako-Attah I."/>
            <person name="Meinhardt L.W."/>
            <person name="Bailey B.A."/>
            <person name="Cohen S.P."/>
        </authorList>
    </citation>
    <scope>NUCLEOTIDE SEQUENCE [LARGE SCALE GENOMIC DNA]</scope>
    <source>
        <strain evidence="2 3">GH-19</strain>
    </source>
</reference>
<dbReference type="PANTHER" id="PTHR42791">
    <property type="entry name" value="GNAT FAMILY ACETYLTRANSFERASE"/>
    <property type="match status" value="1"/>
</dbReference>
<organism evidence="2 3">
    <name type="scientific">Marasmiellus scandens</name>
    <dbReference type="NCBI Taxonomy" id="2682957"/>
    <lineage>
        <taxon>Eukaryota</taxon>
        <taxon>Fungi</taxon>
        <taxon>Dikarya</taxon>
        <taxon>Basidiomycota</taxon>
        <taxon>Agaricomycotina</taxon>
        <taxon>Agaricomycetes</taxon>
        <taxon>Agaricomycetidae</taxon>
        <taxon>Agaricales</taxon>
        <taxon>Marasmiineae</taxon>
        <taxon>Omphalotaceae</taxon>
        <taxon>Marasmiellus</taxon>
    </lineage>
</organism>
<dbReference type="Proteomes" id="UP001498398">
    <property type="component" value="Unassembled WGS sequence"/>
</dbReference>
<keyword evidence="3" id="KW-1185">Reference proteome</keyword>
<dbReference type="SUPFAM" id="SSF55729">
    <property type="entry name" value="Acyl-CoA N-acyltransferases (Nat)"/>
    <property type="match status" value="1"/>
</dbReference>
<dbReference type="CDD" id="cd04301">
    <property type="entry name" value="NAT_SF"/>
    <property type="match status" value="1"/>
</dbReference>
<protein>
    <recommendedName>
        <fullName evidence="1">N-acetyltransferase domain-containing protein</fullName>
    </recommendedName>
</protein>
<gene>
    <name evidence="2" type="ORF">VKT23_005954</name>
</gene>
<evidence type="ECO:0000313" key="3">
    <source>
        <dbReference type="Proteomes" id="UP001498398"/>
    </source>
</evidence>
<feature type="domain" description="N-acetyltransferase" evidence="1">
    <location>
        <begin position="146"/>
        <end position="200"/>
    </location>
</feature>
<comment type="caution">
    <text evidence="2">The sequence shown here is derived from an EMBL/GenBank/DDBJ whole genome shotgun (WGS) entry which is preliminary data.</text>
</comment>